<dbReference type="InterPro" id="IPR037401">
    <property type="entry name" value="SnoaL-like"/>
</dbReference>
<sequence length="126" mass="14081">MVQITVTPDCGNAPRKQVLRDYVIALVEHDTEALRSAVADDVEWEIVGARTVRGWADFAAAVESAIEQRPETVRLDSILTHGSEGAVSSRMIFTGRGELRCCDVYRFSGHSRTAKIKRITSYWIEL</sequence>
<dbReference type="Gene3D" id="3.10.450.50">
    <property type="match status" value="1"/>
</dbReference>
<accession>A0A1V9A227</accession>
<dbReference type="Pfam" id="PF12680">
    <property type="entry name" value="SnoaL_2"/>
    <property type="match status" value="1"/>
</dbReference>
<evidence type="ECO:0000313" key="3">
    <source>
        <dbReference type="Proteomes" id="UP000192591"/>
    </source>
</evidence>
<dbReference type="InterPro" id="IPR032710">
    <property type="entry name" value="NTF2-like_dom_sf"/>
</dbReference>
<protein>
    <recommendedName>
        <fullName evidence="1">SnoaL-like domain-containing protein</fullName>
    </recommendedName>
</protein>
<dbReference type="Proteomes" id="UP000192591">
    <property type="component" value="Unassembled WGS sequence"/>
</dbReference>
<name>A0A1V9A227_SACPI</name>
<reference evidence="2 3" key="1">
    <citation type="submission" date="2017-02" db="EMBL/GenBank/DDBJ databases">
        <title>Draft genome of Saccharomonospora sp. 154.</title>
        <authorList>
            <person name="Alonso-Carmona G.S."/>
            <person name="De La Haba R."/>
            <person name="Vera-Gargallo B."/>
            <person name="Sandoval-Trujillo A.H."/>
            <person name="Ramirez-Duran N."/>
            <person name="Ventosa A."/>
        </authorList>
    </citation>
    <scope>NUCLEOTIDE SEQUENCE [LARGE SCALE GENOMIC DNA]</scope>
    <source>
        <strain evidence="2 3">LRS4.154</strain>
    </source>
</reference>
<feature type="domain" description="SnoaL-like" evidence="1">
    <location>
        <begin position="20"/>
        <end position="109"/>
    </location>
</feature>
<dbReference type="RefSeq" id="WP_081193207.1">
    <property type="nucleotide sequence ID" value="NZ_MWIH01000006.1"/>
</dbReference>
<dbReference type="SUPFAM" id="SSF54427">
    <property type="entry name" value="NTF2-like"/>
    <property type="match status" value="1"/>
</dbReference>
<dbReference type="AlphaFoldDB" id="A0A1V9A227"/>
<gene>
    <name evidence="2" type="ORF">B1813_15960</name>
</gene>
<organism evidence="2 3">
    <name type="scientific">Saccharomonospora piscinae</name>
    <dbReference type="NCBI Taxonomy" id="687388"/>
    <lineage>
        <taxon>Bacteria</taxon>
        <taxon>Bacillati</taxon>
        <taxon>Actinomycetota</taxon>
        <taxon>Actinomycetes</taxon>
        <taxon>Pseudonocardiales</taxon>
        <taxon>Pseudonocardiaceae</taxon>
        <taxon>Saccharomonospora</taxon>
    </lineage>
</organism>
<evidence type="ECO:0000259" key="1">
    <source>
        <dbReference type="Pfam" id="PF12680"/>
    </source>
</evidence>
<dbReference type="EMBL" id="MWIH01000006">
    <property type="protein sequence ID" value="OQO90994.1"/>
    <property type="molecule type" value="Genomic_DNA"/>
</dbReference>
<proteinExistence type="predicted"/>
<keyword evidence="3" id="KW-1185">Reference proteome</keyword>
<evidence type="ECO:0000313" key="2">
    <source>
        <dbReference type="EMBL" id="OQO90994.1"/>
    </source>
</evidence>
<dbReference type="STRING" id="1962155.B1813_15960"/>
<comment type="caution">
    <text evidence="2">The sequence shown here is derived from an EMBL/GenBank/DDBJ whole genome shotgun (WGS) entry which is preliminary data.</text>
</comment>